<feature type="signal peptide" evidence="3">
    <location>
        <begin position="1"/>
        <end position="24"/>
    </location>
</feature>
<evidence type="ECO:0000313" key="4">
    <source>
        <dbReference type="EMBL" id="NYD75083.1"/>
    </source>
</evidence>
<dbReference type="PANTHER" id="PTHR43649">
    <property type="entry name" value="ARABINOSE-BINDING PROTEIN-RELATED"/>
    <property type="match status" value="1"/>
</dbReference>
<dbReference type="InterPro" id="IPR050490">
    <property type="entry name" value="Bact_solute-bd_prot1"/>
</dbReference>
<dbReference type="SUPFAM" id="SSF53850">
    <property type="entry name" value="Periplasmic binding protein-like II"/>
    <property type="match status" value="1"/>
</dbReference>
<name>A0A852T2L9_9MICO</name>
<evidence type="ECO:0000256" key="1">
    <source>
        <dbReference type="ARBA" id="ARBA00008520"/>
    </source>
</evidence>
<proteinExistence type="inferred from homology"/>
<dbReference type="RefSeq" id="WP_179457117.1">
    <property type="nucleotide sequence ID" value="NZ_BAAAPX010000001.1"/>
</dbReference>
<dbReference type="Pfam" id="PF01547">
    <property type="entry name" value="SBP_bac_1"/>
    <property type="match status" value="1"/>
</dbReference>
<protein>
    <submittedName>
        <fullName evidence="4">Multiple sugar transport system substrate-binding protein/raffinose/stachyose/melibiose transport system substrate-binding protein</fullName>
    </submittedName>
</protein>
<accession>A0A852T2L9</accession>
<comment type="similarity">
    <text evidence="1">Belongs to the bacterial solute-binding protein 1 family.</text>
</comment>
<dbReference type="PANTHER" id="PTHR43649:SF29">
    <property type="entry name" value="OSMOPROTECTIVE COMPOUNDS-BINDING PROTEIN GGTB"/>
    <property type="match status" value="1"/>
</dbReference>
<dbReference type="EMBL" id="JACCBJ010000001">
    <property type="protein sequence ID" value="NYD75083.1"/>
    <property type="molecule type" value="Genomic_DNA"/>
</dbReference>
<feature type="chain" id="PRO_5038754234" evidence="3">
    <location>
        <begin position="25"/>
        <end position="419"/>
    </location>
</feature>
<organism evidence="4 5">
    <name type="scientific">Leifsonia soli</name>
    <dbReference type="NCBI Taxonomy" id="582665"/>
    <lineage>
        <taxon>Bacteria</taxon>
        <taxon>Bacillati</taxon>
        <taxon>Actinomycetota</taxon>
        <taxon>Actinomycetes</taxon>
        <taxon>Micrococcales</taxon>
        <taxon>Microbacteriaceae</taxon>
        <taxon>Leifsonia</taxon>
    </lineage>
</organism>
<evidence type="ECO:0000313" key="5">
    <source>
        <dbReference type="Proteomes" id="UP000589620"/>
    </source>
</evidence>
<dbReference type="AlphaFoldDB" id="A0A852T2L9"/>
<dbReference type="Proteomes" id="UP000589620">
    <property type="component" value="Unassembled WGS sequence"/>
</dbReference>
<comment type="caution">
    <text evidence="4">The sequence shown here is derived from an EMBL/GenBank/DDBJ whole genome shotgun (WGS) entry which is preliminary data.</text>
</comment>
<dbReference type="PROSITE" id="PS51257">
    <property type="entry name" value="PROKAR_LIPOPROTEIN"/>
    <property type="match status" value="1"/>
</dbReference>
<gene>
    <name evidence="4" type="ORF">BJ963_002602</name>
</gene>
<dbReference type="InterPro" id="IPR006059">
    <property type="entry name" value="SBP"/>
</dbReference>
<keyword evidence="2" id="KW-0813">Transport</keyword>
<keyword evidence="5" id="KW-1185">Reference proteome</keyword>
<evidence type="ECO:0000256" key="3">
    <source>
        <dbReference type="SAM" id="SignalP"/>
    </source>
</evidence>
<keyword evidence="4" id="KW-0762">Sugar transport</keyword>
<sequence>MIKRRTLIAVGALAAIGLGLSGCATGGAAQSGGKQTVSLLVNVTPNLTEDWWNALVKPFEKAHPDIDVKIQNPGAEGVAAAVPRLLAAGEAPDVVESLPPSTELAPELVDLSKYDWATTAPLAEQYTIDGKYYMAGIGLQVQSLWFYNKDAFAAAGITETPTTVEQLSDDLAKLKKAGWTGIQTGGDWMSSYALQTVALPTVIADNHDWYQKMSDGTLTFSKTYGDSVREYADWIAKGYVNDDALGIKYADAEQNFLSGKAALYPMGSWFVASEAAAKSPANIGVFRAPAFSGTKQPAMGANIASPYVIMKESKHQDAAAELVKYLVTDKTAILDQLKVDGNYRAGYDYEMGDLGAELLKIVTDTPDSAYTPTGQGYGERTLPTGYSTEINAQTQALLGGTSAADVNKAMDDWFTANAH</sequence>
<dbReference type="Gene3D" id="3.40.190.10">
    <property type="entry name" value="Periplasmic binding protein-like II"/>
    <property type="match status" value="2"/>
</dbReference>
<reference evidence="4 5" key="1">
    <citation type="submission" date="2020-07" db="EMBL/GenBank/DDBJ databases">
        <title>Sequencing the genomes of 1000 actinobacteria strains.</title>
        <authorList>
            <person name="Klenk H.-P."/>
        </authorList>
    </citation>
    <scope>NUCLEOTIDE SEQUENCE [LARGE SCALE GENOMIC DNA]</scope>
    <source>
        <strain evidence="4 5">DSM 23871</strain>
    </source>
</reference>
<evidence type="ECO:0000256" key="2">
    <source>
        <dbReference type="ARBA" id="ARBA00022448"/>
    </source>
</evidence>
<keyword evidence="3" id="KW-0732">Signal</keyword>